<comment type="similarity">
    <text evidence="1">Belongs to the HyuE racemase family.</text>
</comment>
<dbReference type="Gene3D" id="3.40.50.12500">
    <property type="match status" value="1"/>
</dbReference>
<dbReference type="InterPro" id="IPR036526">
    <property type="entry name" value="C-N_Hydrolase_sf"/>
</dbReference>
<dbReference type="Pfam" id="PF00795">
    <property type="entry name" value="CN_hydrolase"/>
    <property type="match status" value="1"/>
</dbReference>
<dbReference type="Pfam" id="PF01177">
    <property type="entry name" value="Asp_Glu_race"/>
    <property type="match status" value="1"/>
</dbReference>
<dbReference type="InterPro" id="IPR003010">
    <property type="entry name" value="C-N_Hydrolase"/>
</dbReference>
<reference evidence="3" key="1">
    <citation type="journal article" date="2020" name="Stud. Mycol.">
        <title>101 Dothideomycetes genomes: a test case for predicting lifestyles and emergence of pathogens.</title>
        <authorList>
            <person name="Haridas S."/>
            <person name="Albert R."/>
            <person name="Binder M."/>
            <person name="Bloem J."/>
            <person name="Labutti K."/>
            <person name="Salamov A."/>
            <person name="Andreopoulos B."/>
            <person name="Baker S."/>
            <person name="Barry K."/>
            <person name="Bills G."/>
            <person name="Bluhm B."/>
            <person name="Cannon C."/>
            <person name="Castanera R."/>
            <person name="Culley D."/>
            <person name="Daum C."/>
            <person name="Ezra D."/>
            <person name="Gonzalez J."/>
            <person name="Henrissat B."/>
            <person name="Kuo A."/>
            <person name="Liang C."/>
            <person name="Lipzen A."/>
            <person name="Lutzoni F."/>
            <person name="Magnuson J."/>
            <person name="Mondo S."/>
            <person name="Nolan M."/>
            <person name="Ohm R."/>
            <person name="Pangilinan J."/>
            <person name="Park H.-J."/>
            <person name="Ramirez L."/>
            <person name="Alfaro M."/>
            <person name="Sun H."/>
            <person name="Tritt A."/>
            <person name="Yoshinaga Y."/>
            <person name="Zwiers L.-H."/>
            <person name="Turgeon B."/>
            <person name="Goodwin S."/>
            <person name="Spatafora J."/>
            <person name="Crous P."/>
            <person name="Grigoriev I."/>
        </authorList>
    </citation>
    <scope>NUCLEOTIDE SEQUENCE</scope>
    <source>
        <strain evidence="3">SCOH1-5</strain>
    </source>
</reference>
<dbReference type="InterPro" id="IPR052186">
    <property type="entry name" value="Hydantoin_racemase-like"/>
</dbReference>
<evidence type="ECO:0000313" key="4">
    <source>
        <dbReference type="Proteomes" id="UP000799539"/>
    </source>
</evidence>
<dbReference type="OrthoDB" id="412018at2759"/>
<sequence length="613" mass="66678">MSRTIRIAAAQVGAIHLHTPREEILRRMIDLLEDASGRGAEVVLFPELAFTTFFPRHLINSEAELANFFEHGSISTSPQTAPLFQKATSLSIDISIGFAESTGEEKHFNTSIYYHAQTQSVLSRYRKIHLPGTFEPFSNPDAVNQLEKRYFLPGDLGFNAFRVPALAQNTEPIFGMLICNDRRWPEAWRCLGLQGVEVVLCGYNTAGFAPELWGSHATQSPEQAEQDALFHHRLVVQGNSYMNATFSVCAARCGMDDGRFHLIGGSCIVDPEGKIVAEAKTTEDEVVFAEIDLEACRQGKTNTFDFERHRRVEHYGRIVGQTGVVEPPLLSAGKDGAHAPVPGKGFAADKTESMGHGAADEKEQIRILLINPNATPSMTTSCISSVLPTLPPDVSITPFTGPSHDAPTAIEGQVDAVLSAAACFRSLFAQPDLIESHDAMVVACYSAHPLISMLREEYDVPVIGIMESSLLASRTLGSRFGIVATSGRSAIAHWSNVAYYSMTPYCAGIESCDLGVLDLERLPREEVMKVLRNVARRLISQGAEVLCLGCAGMTEMKMALEEVVSKEGVQVVDGVVAAVQHVVGIVRMGGRTGKGGVWRSSAAGRKRRGQEYV</sequence>
<dbReference type="PANTHER" id="PTHR28047">
    <property type="entry name" value="PROTEIN DCG1"/>
    <property type="match status" value="1"/>
</dbReference>
<evidence type="ECO:0000313" key="3">
    <source>
        <dbReference type="EMBL" id="KAF2208254.1"/>
    </source>
</evidence>
<proteinExistence type="inferred from homology"/>
<organism evidence="3 4">
    <name type="scientific">Cercospora zeae-maydis SCOH1-5</name>
    <dbReference type="NCBI Taxonomy" id="717836"/>
    <lineage>
        <taxon>Eukaryota</taxon>
        <taxon>Fungi</taxon>
        <taxon>Dikarya</taxon>
        <taxon>Ascomycota</taxon>
        <taxon>Pezizomycotina</taxon>
        <taxon>Dothideomycetes</taxon>
        <taxon>Dothideomycetidae</taxon>
        <taxon>Mycosphaerellales</taxon>
        <taxon>Mycosphaerellaceae</taxon>
        <taxon>Cercospora</taxon>
    </lineage>
</organism>
<dbReference type="SUPFAM" id="SSF56317">
    <property type="entry name" value="Carbon-nitrogen hydrolase"/>
    <property type="match status" value="1"/>
</dbReference>
<dbReference type="Gene3D" id="3.60.110.10">
    <property type="entry name" value="Carbon-nitrogen hydrolase"/>
    <property type="match status" value="1"/>
</dbReference>
<protein>
    <recommendedName>
        <fullName evidence="2">CN hydrolase domain-containing protein</fullName>
    </recommendedName>
</protein>
<gene>
    <name evidence="3" type="ORF">CERZMDRAFT_49598</name>
</gene>
<dbReference type="PROSITE" id="PS50263">
    <property type="entry name" value="CN_HYDROLASE"/>
    <property type="match status" value="1"/>
</dbReference>
<dbReference type="AlphaFoldDB" id="A0A6A6F4N3"/>
<evidence type="ECO:0000259" key="2">
    <source>
        <dbReference type="PROSITE" id="PS50263"/>
    </source>
</evidence>
<evidence type="ECO:0000256" key="1">
    <source>
        <dbReference type="ARBA" id="ARBA00038414"/>
    </source>
</evidence>
<name>A0A6A6F4N3_9PEZI</name>
<dbReference type="PANTHER" id="PTHR28047:SF6">
    <property type="entry name" value="CN HYDROLASE DOMAIN-CONTAINING PROTEIN"/>
    <property type="match status" value="1"/>
</dbReference>
<dbReference type="EMBL" id="ML992696">
    <property type="protein sequence ID" value="KAF2208254.1"/>
    <property type="molecule type" value="Genomic_DNA"/>
</dbReference>
<dbReference type="InterPro" id="IPR053714">
    <property type="entry name" value="Iso_Racemase_Enz_sf"/>
</dbReference>
<dbReference type="InterPro" id="IPR015942">
    <property type="entry name" value="Asp/Glu/hydantoin_racemase"/>
</dbReference>
<keyword evidence="4" id="KW-1185">Reference proteome</keyword>
<feature type="domain" description="CN hydrolase" evidence="2">
    <location>
        <begin position="10"/>
        <end position="293"/>
    </location>
</feature>
<dbReference type="Proteomes" id="UP000799539">
    <property type="component" value="Unassembled WGS sequence"/>
</dbReference>
<accession>A0A6A6F4N3</accession>
<dbReference type="GO" id="GO:0047661">
    <property type="term" value="F:amino-acid racemase activity"/>
    <property type="evidence" value="ECO:0007669"/>
    <property type="project" value="InterPro"/>
</dbReference>